<dbReference type="InterPro" id="IPR011010">
    <property type="entry name" value="DNA_brk_join_enz"/>
</dbReference>
<keyword evidence="3" id="KW-1185">Reference proteome</keyword>
<protein>
    <recommendedName>
        <fullName evidence="4">Tyr recombinase domain-containing protein</fullName>
    </recommendedName>
</protein>
<dbReference type="GO" id="GO:0003677">
    <property type="term" value="F:DNA binding"/>
    <property type="evidence" value="ECO:0007669"/>
    <property type="project" value="InterPro"/>
</dbReference>
<name>A0A6J8DVK5_MYTCO</name>
<dbReference type="AlphaFoldDB" id="A0A6J8DVK5"/>
<evidence type="ECO:0000313" key="2">
    <source>
        <dbReference type="EMBL" id="CAC5411334.1"/>
    </source>
</evidence>
<dbReference type="Proteomes" id="UP000507470">
    <property type="component" value="Unassembled WGS sequence"/>
</dbReference>
<dbReference type="SUPFAM" id="SSF56349">
    <property type="entry name" value="DNA breaking-rejoining enzymes"/>
    <property type="match status" value="1"/>
</dbReference>
<dbReference type="OrthoDB" id="6084584at2759"/>
<accession>A0A6J8DVK5</accession>
<evidence type="ECO:0000256" key="1">
    <source>
        <dbReference type="ARBA" id="ARBA00023172"/>
    </source>
</evidence>
<dbReference type="InterPro" id="IPR013762">
    <property type="entry name" value="Integrase-like_cat_sf"/>
</dbReference>
<dbReference type="InterPro" id="IPR052787">
    <property type="entry name" value="MAVS"/>
</dbReference>
<dbReference type="PANTHER" id="PTHR21446">
    <property type="entry name" value="DUF3504 DOMAIN-CONTAINING PROTEIN"/>
    <property type="match status" value="1"/>
</dbReference>
<dbReference type="GO" id="GO:0015074">
    <property type="term" value="P:DNA integration"/>
    <property type="evidence" value="ECO:0007669"/>
    <property type="project" value="InterPro"/>
</dbReference>
<gene>
    <name evidence="2" type="ORF">MCOR_44441</name>
</gene>
<reference evidence="2 3" key="1">
    <citation type="submission" date="2020-06" db="EMBL/GenBank/DDBJ databases">
        <authorList>
            <person name="Li R."/>
            <person name="Bekaert M."/>
        </authorList>
    </citation>
    <scope>NUCLEOTIDE SEQUENCE [LARGE SCALE GENOMIC DNA]</scope>
    <source>
        <strain evidence="3">wild</strain>
    </source>
</reference>
<organism evidence="2 3">
    <name type="scientific">Mytilus coruscus</name>
    <name type="common">Sea mussel</name>
    <dbReference type="NCBI Taxonomy" id="42192"/>
    <lineage>
        <taxon>Eukaryota</taxon>
        <taxon>Metazoa</taxon>
        <taxon>Spiralia</taxon>
        <taxon>Lophotrochozoa</taxon>
        <taxon>Mollusca</taxon>
        <taxon>Bivalvia</taxon>
        <taxon>Autobranchia</taxon>
        <taxon>Pteriomorphia</taxon>
        <taxon>Mytilida</taxon>
        <taxon>Mytiloidea</taxon>
        <taxon>Mytilidae</taxon>
        <taxon>Mytilinae</taxon>
        <taxon>Mytilus</taxon>
    </lineage>
</organism>
<evidence type="ECO:0000313" key="3">
    <source>
        <dbReference type="Proteomes" id="UP000507470"/>
    </source>
</evidence>
<evidence type="ECO:0008006" key="4">
    <source>
        <dbReference type="Google" id="ProtNLM"/>
    </source>
</evidence>
<dbReference type="Gene3D" id="1.10.443.10">
    <property type="entry name" value="Intergrase catalytic core"/>
    <property type="match status" value="1"/>
</dbReference>
<dbReference type="GO" id="GO:0006310">
    <property type="term" value="P:DNA recombination"/>
    <property type="evidence" value="ECO:0007669"/>
    <property type="project" value="UniProtKB-KW"/>
</dbReference>
<proteinExistence type="predicted"/>
<sequence>MPDSPGSMYCPVASYKKYICHLNPECDRLLQKLLDSFEMECDVWYANMPIGEKKLGVFMSDLSKKCKLSLSYKNHSIHATGATVLTRNMYGSAQIMAVSGHKSVQSLTTYQRVDTDDKIRMGKTISENLLKDPVVKQKTLPSMASLTLPFTDRANIPAATVIQDFVPVNNNNKQIIHVVHDNSTSREGFMDYLQDIDRYFMEMLQ</sequence>
<dbReference type="EMBL" id="CACVKT020007841">
    <property type="protein sequence ID" value="CAC5411334.1"/>
    <property type="molecule type" value="Genomic_DNA"/>
</dbReference>
<dbReference type="PANTHER" id="PTHR21446:SF12">
    <property type="entry name" value="POTASSIUM CHANNEL TETRAMERIZATION DOMAIN CONTAINING 1"/>
    <property type="match status" value="1"/>
</dbReference>
<keyword evidence="1" id="KW-0233">DNA recombination</keyword>